<dbReference type="Proteomes" id="UP001500037">
    <property type="component" value="Unassembled WGS sequence"/>
</dbReference>
<evidence type="ECO:0000313" key="2">
    <source>
        <dbReference type="EMBL" id="GAA1217329.1"/>
    </source>
</evidence>
<protein>
    <recommendedName>
        <fullName evidence="4">Secreted protein</fullName>
    </recommendedName>
</protein>
<keyword evidence="1" id="KW-1133">Transmembrane helix</keyword>
<reference evidence="2 3" key="1">
    <citation type="journal article" date="2019" name="Int. J. Syst. Evol. Microbiol.">
        <title>The Global Catalogue of Microorganisms (GCM) 10K type strain sequencing project: providing services to taxonomists for standard genome sequencing and annotation.</title>
        <authorList>
            <consortium name="The Broad Institute Genomics Platform"/>
            <consortium name="The Broad Institute Genome Sequencing Center for Infectious Disease"/>
            <person name="Wu L."/>
            <person name="Ma J."/>
        </authorList>
    </citation>
    <scope>NUCLEOTIDE SEQUENCE [LARGE SCALE GENOMIC DNA]</scope>
    <source>
        <strain evidence="2 3">JCM 13004</strain>
    </source>
</reference>
<name>A0ABN1VMY4_9ACTN</name>
<gene>
    <name evidence="2" type="ORF">GCM10009665_04010</name>
</gene>
<keyword evidence="1" id="KW-0472">Membrane</keyword>
<accession>A0ABN1VMY4</accession>
<feature type="transmembrane region" description="Helical" evidence="1">
    <location>
        <begin position="12"/>
        <end position="33"/>
    </location>
</feature>
<keyword evidence="3" id="KW-1185">Reference proteome</keyword>
<dbReference type="InterPro" id="IPR006311">
    <property type="entry name" value="TAT_signal"/>
</dbReference>
<evidence type="ECO:0008006" key="4">
    <source>
        <dbReference type="Google" id="ProtNLM"/>
    </source>
</evidence>
<comment type="caution">
    <text evidence="2">The sequence shown here is derived from an EMBL/GenBank/DDBJ whole genome shotgun (WGS) entry which is preliminary data.</text>
</comment>
<evidence type="ECO:0000256" key="1">
    <source>
        <dbReference type="SAM" id="Phobius"/>
    </source>
</evidence>
<organism evidence="2 3">
    <name type="scientific">Kitasatospora nipponensis</name>
    <dbReference type="NCBI Taxonomy" id="258049"/>
    <lineage>
        <taxon>Bacteria</taxon>
        <taxon>Bacillati</taxon>
        <taxon>Actinomycetota</taxon>
        <taxon>Actinomycetes</taxon>
        <taxon>Kitasatosporales</taxon>
        <taxon>Streptomycetaceae</taxon>
        <taxon>Kitasatospora</taxon>
    </lineage>
</organism>
<dbReference type="EMBL" id="BAAALF010000003">
    <property type="protein sequence ID" value="GAA1217329.1"/>
    <property type="molecule type" value="Genomic_DNA"/>
</dbReference>
<proteinExistence type="predicted"/>
<keyword evidence="1" id="KW-0812">Transmembrane</keyword>
<evidence type="ECO:0000313" key="3">
    <source>
        <dbReference type="Proteomes" id="UP001500037"/>
    </source>
</evidence>
<feature type="transmembrane region" description="Helical" evidence="1">
    <location>
        <begin position="53"/>
        <end position="75"/>
    </location>
</feature>
<dbReference type="PROSITE" id="PS51318">
    <property type="entry name" value="TAT"/>
    <property type="match status" value="1"/>
</dbReference>
<sequence length="81" mass="8536">MGNVDKRNALRAGAVTATATLMMLLTSPAAFALTRDDGDDPGNGLTFAQTFGLFVALPIALFLIISGLVMLPVWVGKDKKK</sequence>